<dbReference type="PROSITE" id="PS51819">
    <property type="entry name" value="VOC"/>
    <property type="match status" value="1"/>
</dbReference>
<gene>
    <name evidence="2" type="ORF">AAW51_4162</name>
</gene>
<accession>A0A0G3BS82</accession>
<name>A0A0G3BS82_9BURK</name>
<evidence type="ECO:0000259" key="1">
    <source>
        <dbReference type="PROSITE" id="PS51819"/>
    </source>
</evidence>
<sequence length="150" mass="16344">MKITSYYPVVMTFDVANTVAFYRTHLGFKPLFTADWYVHLQSEEDAAVNLAVVAADHPTVPEPARGRAASGVLLNFEVDDPDAVYARFTAAGLPILLALRDEAFGQRHFITQDPNGVLIDVIKPIPPSAEYAVAYEDGALARITPPATRA</sequence>
<feature type="domain" description="VOC" evidence="1">
    <location>
        <begin position="4"/>
        <end position="124"/>
    </location>
</feature>
<evidence type="ECO:0000313" key="2">
    <source>
        <dbReference type="EMBL" id="AKJ30853.1"/>
    </source>
</evidence>
<dbReference type="SUPFAM" id="SSF54593">
    <property type="entry name" value="Glyoxalase/Bleomycin resistance protein/Dihydroxybiphenyl dioxygenase"/>
    <property type="match status" value="1"/>
</dbReference>
<dbReference type="RefSeq" id="WP_047196124.1">
    <property type="nucleotide sequence ID" value="NZ_CP011371.1"/>
</dbReference>
<protein>
    <submittedName>
        <fullName evidence="2">Glyoxalase</fullName>
    </submittedName>
</protein>
<dbReference type="AlphaFoldDB" id="A0A0G3BS82"/>
<dbReference type="PATRIC" id="fig|413882.6.peg.4352"/>
<dbReference type="InterPro" id="IPR004360">
    <property type="entry name" value="Glyas_Fos-R_dOase_dom"/>
</dbReference>
<organism evidence="2 3">
    <name type="scientific">Caldimonas brevitalea</name>
    <dbReference type="NCBI Taxonomy" id="413882"/>
    <lineage>
        <taxon>Bacteria</taxon>
        <taxon>Pseudomonadati</taxon>
        <taxon>Pseudomonadota</taxon>
        <taxon>Betaproteobacteria</taxon>
        <taxon>Burkholderiales</taxon>
        <taxon>Sphaerotilaceae</taxon>
        <taxon>Caldimonas</taxon>
    </lineage>
</organism>
<keyword evidence="3" id="KW-1185">Reference proteome</keyword>
<dbReference type="EMBL" id="CP011371">
    <property type="protein sequence ID" value="AKJ30853.1"/>
    <property type="molecule type" value="Genomic_DNA"/>
</dbReference>
<dbReference type="STRING" id="413882.AAW51_4162"/>
<dbReference type="Gene3D" id="3.30.720.110">
    <property type="match status" value="1"/>
</dbReference>
<dbReference type="InterPro" id="IPR029068">
    <property type="entry name" value="Glyas_Bleomycin-R_OHBP_Dase"/>
</dbReference>
<evidence type="ECO:0000313" key="3">
    <source>
        <dbReference type="Proteomes" id="UP000035352"/>
    </source>
</evidence>
<dbReference type="Proteomes" id="UP000035352">
    <property type="component" value="Chromosome"/>
</dbReference>
<dbReference type="Pfam" id="PF00903">
    <property type="entry name" value="Glyoxalase"/>
    <property type="match status" value="1"/>
</dbReference>
<reference evidence="2 3" key="1">
    <citation type="submission" date="2015-05" db="EMBL/GenBank/DDBJ databases">
        <authorList>
            <person name="Tang B."/>
            <person name="Yu Y."/>
        </authorList>
    </citation>
    <scope>NUCLEOTIDE SEQUENCE [LARGE SCALE GENOMIC DNA]</scope>
    <source>
        <strain evidence="2 3">DSM 7029</strain>
    </source>
</reference>
<dbReference type="InterPro" id="IPR037523">
    <property type="entry name" value="VOC_core"/>
</dbReference>
<proteinExistence type="predicted"/>
<dbReference type="OrthoDB" id="9797663at2"/>
<dbReference type="Gene3D" id="3.30.720.120">
    <property type="match status" value="1"/>
</dbReference>
<dbReference type="KEGG" id="pbh:AAW51_4162"/>